<evidence type="ECO:0000313" key="4">
    <source>
        <dbReference type="Proteomes" id="UP001284601"/>
    </source>
</evidence>
<dbReference type="InterPro" id="IPR011990">
    <property type="entry name" value="TPR-like_helical_dom_sf"/>
</dbReference>
<evidence type="ECO:0000256" key="2">
    <source>
        <dbReference type="ARBA" id="ARBA00022840"/>
    </source>
</evidence>
<dbReference type="EMBL" id="JAWSTH010000220">
    <property type="protein sequence ID" value="MDW5598906.1"/>
    <property type="molecule type" value="Genomic_DNA"/>
</dbReference>
<accession>A0ABU4HZY6</accession>
<sequence>AAGALLDARVPRAVVASLAAELADLPAPAQALLQGAAVAGEAFEPDLAGSAAELTPADALGALDELLARELVRETDVPRRFVFRHPLVRRAVYDGAPGGWRLAAHARLADELERRGASASERARHAEHAAVPGDQAAVELLVRAGCETLSRAPATAVRWFGAALRLLPAAETDRRVELLELHAGALRAAGELEACRSALLEALQILPAPGGARRAELIANCAAVEHWLGRHEEAGARLERAWEELPAHDGPEAARLAIELATDSLFQLDFARTREMGEQALTIARALDEPALRTWAASVLCFAAATGGETPEAHARQADAAAAMDALPDEQLATCLDAVYHLVWAESYLERFEQAIARADRGLAVARSHGQGQMTVPLMLSKLYALEALGRLGEALELAERAIESARLASNPQYLFWALWEAAYACGLMGDPEAAYGFSKESQVVASGRGRNVPGTAEPGWLVGYCRVAIGDLDGGRAELLEALGGPAAANVVPAERTLAFQDLQLVELQGGRLVEAEACAVRAEACAAQLGRPVATAHAARCRAEVLLAQERPAAAVTAAERSF</sequence>
<evidence type="ECO:0008006" key="5">
    <source>
        <dbReference type="Google" id="ProtNLM"/>
    </source>
</evidence>
<dbReference type="Gene3D" id="1.25.40.10">
    <property type="entry name" value="Tetratricopeptide repeat domain"/>
    <property type="match status" value="1"/>
</dbReference>
<evidence type="ECO:0000256" key="1">
    <source>
        <dbReference type="ARBA" id="ARBA00022741"/>
    </source>
</evidence>
<gene>
    <name evidence="3" type="ORF">R7226_31395</name>
</gene>
<dbReference type="SUPFAM" id="SSF48452">
    <property type="entry name" value="TPR-like"/>
    <property type="match status" value="1"/>
</dbReference>
<keyword evidence="2" id="KW-0067">ATP-binding</keyword>
<comment type="caution">
    <text evidence="3">The sequence shown here is derived from an EMBL/GenBank/DDBJ whole genome shotgun (WGS) entry which is preliminary data.</text>
</comment>
<organism evidence="3 4">
    <name type="scientific">Conexibacter stalactiti</name>
    <dbReference type="NCBI Taxonomy" id="1940611"/>
    <lineage>
        <taxon>Bacteria</taxon>
        <taxon>Bacillati</taxon>
        <taxon>Actinomycetota</taxon>
        <taxon>Thermoleophilia</taxon>
        <taxon>Solirubrobacterales</taxon>
        <taxon>Conexibacteraceae</taxon>
        <taxon>Conexibacter</taxon>
    </lineage>
</organism>
<reference evidence="4" key="1">
    <citation type="submission" date="2023-07" db="EMBL/GenBank/DDBJ databases">
        <title>Conexibacter stalactiti sp. nov., isolated from stalactites in a lava cave and emended description of the genus Conexibacter.</title>
        <authorList>
            <person name="Lee S.D."/>
        </authorList>
    </citation>
    <scope>NUCLEOTIDE SEQUENCE [LARGE SCALE GENOMIC DNA]</scope>
    <source>
        <strain evidence="4">KCTC 39840</strain>
    </source>
</reference>
<feature type="non-terminal residue" evidence="3">
    <location>
        <position position="1"/>
    </location>
</feature>
<dbReference type="PANTHER" id="PTHR16305">
    <property type="entry name" value="TESTICULAR SOLUBLE ADENYLYL CYCLASE"/>
    <property type="match status" value="1"/>
</dbReference>
<evidence type="ECO:0000313" key="3">
    <source>
        <dbReference type="EMBL" id="MDW5598906.1"/>
    </source>
</evidence>
<name>A0ABU4HZY6_9ACTN</name>
<reference evidence="3 4" key="2">
    <citation type="submission" date="2023-10" db="EMBL/GenBank/DDBJ databases">
        <authorList>
            <person name="Han X.F."/>
        </authorList>
    </citation>
    <scope>NUCLEOTIDE SEQUENCE [LARGE SCALE GENOMIC DNA]</scope>
    <source>
        <strain evidence="3 4">KCTC 39840</strain>
    </source>
</reference>
<protein>
    <recommendedName>
        <fullName evidence="5">MalT-like TPR region domain-containing protein</fullName>
    </recommendedName>
</protein>
<proteinExistence type="predicted"/>
<dbReference type="PANTHER" id="PTHR16305:SF35">
    <property type="entry name" value="TRANSCRIPTIONAL ACTIVATOR DOMAIN"/>
    <property type="match status" value="1"/>
</dbReference>
<dbReference type="Proteomes" id="UP001284601">
    <property type="component" value="Unassembled WGS sequence"/>
</dbReference>
<keyword evidence="1" id="KW-0547">Nucleotide-binding</keyword>
<keyword evidence="4" id="KW-1185">Reference proteome</keyword>
<feature type="non-terminal residue" evidence="3">
    <location>
        <position position="565"/>
    </location>
</feature>